<feature type="transmembrane region" description="Helical" evidence="6">
    <location>
        <begin position="295"/>
        <end position="320"/>
    </location>
</feature>
<feature type="transmembrane region" description="Helical" evidence="6">
    <location>
        <begin position="56"/>
        <end position="78"/>
    </location>
</feature>
<keyword evidence="8" id="KW-1185">Reference proteome</keyword>
<dbReference type="PANTHER" id="PTHR33529:SF6">
    <property type="entry name" value="YJGP_YJGQ FAMILY PERMEASE"/>
    <property type="match status" value="1"/>
</dbReference>
<feature type="transmembrane region" description="Helical" evidence="6">
    <location>
        <begin position="332"/>
        <end position="349"/>
    </location>
</feature>
<accession>Q7MQR0</accession>
<dbReference type="EMBL" id="BX571662">
    <property type="protein sequence ID" value="CAE11076.1"/>
    <property type="molecule type" value="Genomic_DNA"/>
</dbReference>
<feature type="transmembrane region" description="Helical" evidence="6">
    <location>
        <begin position="99"/>
        <end position="121"/>
    </location>
</feature>
<dbReference type="Proteomes" id="UP000000422">
    <property type="component" value="Chromosome"/>
</dbReference>
<dbReference type="HOGENOM" id="CLU_065978_0_0_7"/>
<gene>
    <name evidence="7" type="ordered locus">WS2077</name>
</gene>
<sequence length="355" mass="40637">MSLAFRFLGALYLKYFFILLLALETFFVGIDLLKFAEELPPSANLVVLFVVYDALYALNFILPIALVLAQILLFVVLLRTNELTALLSIGYSKRQITTPLLGIALLFTFGFIVLNATPFAYAKERVDTILDQGYVGNFKRELFVKYHDSYIYFDKIYPLLQKAEGVKVYRLEGDRVAQWIEAKEARFVDNHWRLNEAMVMTIPSELTLGGSPLEVEKVDFMEVLEGFRPRILDSIYERHGAVSIIDAIESMSLLLEQQVNSQKIRGILYSLVLFPFFAPLCMVLVAYYMPITMRYGNLAIIVFAAILGVLLFWGLFFALSRLSMSGFIHPEVSLLIPMILWTALALFFWRRLARL</sequence>
<evidence type="ECO:0000256" key="3">
    <source>
        <dbReference type="ARBA" id="ARBA00022692"/>
    </source>
</evidence>
<dbReference type="GO" id="GO:0043190">
    <property type="term" value="C:ATP-binding cassette (ABC) transporter complex"/>
    <property type="evidence" value="ECO:0007669"/>
    <property type="project" value="TreeGrafter"/>
</dbReference>
<dbReference type="STRING" id="273121.WS2077"/>
<dbReference type="AlphaFoldDB" id="Q7MQR0"/>
<evidence type="ECO:0000256" key="2">
    <source>
        <dbReference type="ARBA" id="ARBA00022475"/>
    </source>
</evidence>
<organism evidence="8">
    <name type="scientific">Wolinella succinogenes (strain ATCC 29543 / DSM 1740 / CCUG 13145 / JCM 31913 / LMG 7466 / NCTC 11488 / FDC 602W)</name>
    <name type="common">Vibrio succinogenes</name>
    <dbReference type="NCBI Taxonomy" id="273121"/>
    <lineage>
        <taxon>Bacteria</taxon>
        <taxon>Pseudomonadati</taxon>
        <taxon>Campylobacterota</taxon>
        <taxon>Epsilonproteobacteria</taxon>
        <taxon>Campylobacterales</taxon>
        <taxon>Helicobacteraceae</taxon>
        <taxon>Wolinella</taxon>
    </lineage>
</organism>
<dbReference type="KEGG" id="wsu:WS2077"/>
<evidence type="ECO:0000313" key="7">
    <source>
        <dbReference type="EMBL" id="CAE11076.1"/>
    </source>
</evidence>
<proteinExistence type="predicted"/>
<keyword evidence="4 6" id="KW-1133">Transmembrane helix</keyword>
<keyword evidence="3 6" id="KW-0812">Transmembrane</keyword>
<evidence type="ECO:0000256" key="4">
    <source>
        <dbReference type="ARBA" id="ARBA00022989"/>
    </source>
</evidence>
<dbReference type="eggNOG" id="COG0795">
    <property type="taxonomic scope" value="Bacteria"/>
</dbReference>
<evidence type="ECO:0008006" key="9">
    <source>
        <dbReference type="Google" id="ProtNLM"/>
    </source>
</evidence>
<dbReference type="RefSeq" id="WP_011139858.1">
    <property type="nucleotide sequence ID" value="NC_005090.1"/>
</dbReference>
<evidence type="ECO:0000256" key="1">
    <source>
        <dbReference type="ARBA" id="ARBA00004651"/>
    </source>
</evidence>
<evidence type="ECO:0000313" key="8">
    <source>
        <dbReference type="Proteomes" id="UP000000422"/>
    </source>
</evidence>
<dbReference type="Pfam" id="PF03739">
    <property type="entry name" value="LptF_LptG"/>
    <property type="match status" value="1"/>
</dbReference>
<evidence type="ECO:0000256" key="6">
    <source>
        <dbReference type="SAM" id="Phobius"/>
    </source>
</evidence>
<evidence type="ECO:0000256" key="5">
    <source>
        <dbReference type="ARBA" id="ARBA00023136"/>
    </source>
</evidence>
<dbReference type="PANTHER" id="PTHR33529">
    <property type="entry name" value="SLR0882 PROTEIN-RELATED"/>
    <property type="match status" value="1"/>
</dbReference>
<keyword evidence="2" id="KW-1003">Cell membrane</keyword>
<feature type="transmembrane region" description="Helical" evidence="6">
    <location>
        <begin position="12"/>
        <end position="36"/>
    </location>
</feature>
<reference evidence="7 8" key="1">
    <citation type="journal article" date="2003" name="Proc. Natl. Acad. Sci. U.S.A.">
        <title>Complete genome sequence and analysis of Wolinella succinogenes.</title>
        <authorList>
            <person name="Baar C."/>
            <person name="Eppinger M."/>
            <person name="Raddatz G."/>
            <person name="Simon JM."/>
            <person name="Lanz C."/>
            <person name="Klimmek O."/>
            <person name="Nandakumar R."/>
            <person name="Gross R."/>
            <person name="Rosinus A."/>
            <person name="Keller H."/>
            <person name="Jagtap P."/>
            <person name="Linke B."/>
            <person name="Meyer F."/>
            <person name="Lederer H."/>
            <person name="Schuster S.C."/>
        </authorList>
    </citation>
    <scope>NUCLEOTIDE SEQUENCE [LARGE SCALE GENOMIC DNA]</scope>
    <source>
        <strain evidence="8">ATCC 29543 / DSM 1740 / CCUG 13145 / JCM 31913 / LMG 7466 / NCTC 11488 / FDC 602W</strain>
    </source>
</reference>
<comment type="subcellular location">
    <subcellularLocation>
        <location evidence="1">Cell membrane</location>
        <topology evidence="1">Multi-pass membrane protein</topology>
    </subcellularLocation>
</comment>
<name>Q7MQR0_WOLSU</name>
<feature type="transmembrane region" description="Helical" evidence="6">
    <location>
        <begin position="267"/>
        <end position="288"/>
    </location>
</feature>
<keyword evidence="5 6" id="KW-0472">Membrane</keyword>
<dbReference type="GO" id="GO:0015920">
    <property type="term" value="P:lipopolysaccharide transport"/>
    <property type="evidence" value="ECO:0007669"/>
    <property type="project" value="TreeGrafter"/>
</dbReference>
<dbReference type="InterPro" id="IPR005495">
    <property type="entry name" value="LptG/LptF_permease"/>
</dbReference>
<protein>
    <recommendedName>
        <fullName evidence="9">Permease</fullName>
    </recommendedName>
</protein>